<evidence type="ECO:0000313" key="8">
    <source>
        <dbReference type="EMBL" id="HGC43942.1"/>
    </source>
</evidence>
<comment type="pathway">
    <text evidence="7">Carbohydrate biosynthesis; dTDP-L-rhamnose biosynthesis.</text>
</comment>
<dbReference type="Gene3D" id="2.60.120.10">
    <property type="entry name" value="Jelly Rolls"/>
    <property type="match status" value="1"/>
</dbReference>
<organism evidence="8">
    <name type="scientific">Acidicaldus sp</name>
    <dbReference type="NCBI Taxonomy" id="1872105"/>
    <lineage>
        <taxon>Bacteria</taxon>
        <taxon>Pseudomonadati</taxon>
        <taxon>Pseudomonadota</taxon>
        <taxon>Alphaproteobacteria</taxon>
        <taxon>Acetobacterales</taxon>
        <taxon>Acetobacteraceae</taxon>
        <taxon>Acidicaldus</taxon>
    </lineage>
</organism>
<dbReference type="PANTHER" id="PTHR21047">
    <property type="entry name" value="DTDP-6-DEOXY-D-GLUCOSE-3,5 EPIMERASE"/>
    <property type="match status" value="1"/>
</dbReference>
<sequence length="187" mass="20588">MQIERLAIPAVILLTPAKFTDQRGFFSETWSQARCAEAGIAGPFVQDNHSYSAARGTIRGLHCQIAPAIQGKLVRCVRGAIWDVAVDLRAGSPSYGHHVSAVLSAENWQQLWIPEGFLHGFCTLEPDTEVIYKVTAPYNREAERGVIWNDPDLALPWPVAPAAAVLSEKDRVLPCLAGAEPWFHYTP</sequence>
<comment type="caution">
    <text evidence="8">The sequence shown here is derived from an EMBL/GenBank/DDBJ whole genome shotgun (WGS) entry which is preliminary data.</text>
</comment>
<dbReference type="GO" id="GO:0019305">
    <property type="term" value="P:dTDP-rhamnose biosynthetic process"/>
    <property type="evidence" value="ECO:0007669"/>
    <property type="project" value="UniProtKB-UniRule"/>
</dbReference>
<dbReference type="UniPathway" id="UPA00124"/>
<dbReference type="GO" id="GO:0008830">
    <property type="term" value="F:dTDP-4-dehydrorhamnose 3,5-epimerase activity"/>
    <property type="evidence" value="ECO:0007669"/>
    <property type="project" value="UniProtKB-UniRule"/>
</dbReference>
<dbReference type="InterPro" id="IPR000888">
    <property type="entry name" value="RmlC-like"/>
</dbReference>
<dbReference type="SUPFAM" id="SSF51182">
    <property type="entry name" value="RmlC-like cupins"/>
    <property type="match status" value="1"/>
</dbReference>
<evidence type="ECO:0000256" key="4">
    <source>
        <dbReference type="ARBA" id="ARBA00019595"/>
    </source>
</evidence>
<gene>
    <name evidence="8" type="primary">rfbC</name>
    <name evidence="8" type="ORF">ENY07_12095</name>
</gene>
<dbReference type="InterPro" id="IPR011051">
    <property type="entry name" value="RmlC_Cupin_sf"/>
</dbReference>
<comment type="function">
    <text evidence="2 7">Catalyzes the epimerization of the C3' and C5'positions of dTDP-6-deoxy-D-xylo-4-hexulose, forming dTDP-6-deoxy-L-lyxo-4-hexulose.</text>
</comment>
<evidence type="ECO:0000256" key="2">
    <source>
        <dbReference type="ARBA" id="ARBA00001997"/>
    </source>
</evidence>
<dbReference type="CDD" id="cd00438">
    <property type="entry name" value="cupin_RmlC"/>
    <property type="match status" value="1"/>
</dbReference>
<evidence type="ECO:0000256" key="3">
    <source>
        <dbReference type="ARBA" id="ARBA00012098"/>
    </source>
</evidence>
<accession>A0A8J4M6M5</accession>
<dbReference type="EMBL" id="DTQM01000231">
    <property type="protein sequence ID" value="HGC43942.1"/>
    <property type="molecule type" value="Genomic_DNA"/>
</dbReference>
<feature type="active site" description="Proton acceptor" evidence="5">
    <location>
        <position position="62"/>
    </location>
</feature>
<name>A0A8J4M6M5_9PROT</name>
<dbReference type="Pfam" id="PF00908">
    <property type="entry name" value="dTDP_sugar_isom"/>
    <property type="match status" value="1"/>
</dbReference>
<comment type="subunit">
    <text evidence="7">Homodimer.</text>
</comment>
<protein>
    <recommendedName>
        <fullName evidence="4 7">dTDP-4-dehydrorhamnose 3,5-epimerase</fullName>
        <ecNumber evidence="3 7">5.1.3.13</ecNumber>
    </recommendedName>
    <alternativeName>
        <fullName evidence="7">Thymidine diphospho-4-keto-rhamnose 3,5-epimerase</fullName>
    </alternativeName>
</protein>
<evidence type="ECO:0000256" key="7">
    <source>
        <dbReference type="RuleBase" id="RU364069"/>
    </source>
</evidence>
<dbReference type="GO" id="GO:0005829">
    <property type="term" value="C:cytosol"/>
    <property type="evidence" value="ECO:0007669"/>
    <property type="project" value="TreeGrafter"/>
</dbReference>
<feature type="active site" description="Proton donor" evidence="5">
    <location>
        <position position="132"/>
    </location>
</feature>
<comment type="catalytic activity">
    <reaction evidence="1 7">
        <text>dTDP-4-dehydro-6-deoxy-alpha-D-glucose = dTDP-4-dehydro-beta-L-rhamnose</text>
        <dbReference type="Rhea" id="RHEA:16969"/>
        <dbReference type="ChEBI" id="CHEBI:57649"/>
        <dbReference type="ChEBI" id="CHEBI:62830"/>
        <dbReference type="EC" id="5.1.3.13"/>
    </reaction>
</comment>
<dbReference type="GO" id="GO:0000271">
    <property type="term" value="P:polysaccharide biosynthetic process"/>
    <property type="evidence" value="ECO:0007669"/>
    <property type="project" value="TreeGrafter"/>
</dbReference>
<evidence type="ECO:0000256" key="1">
    <source>
        <dbReference type="ARBA" id="ARBA00001298"/>
    </source>
</evidence>
<dbReference type="InterPro" id="IPR014710">
    <property type="entry name" value="RmlC-like_jellyroll"/>
</dbReference>
<dbReference type="NCBIfam" id="TIGR01221">
    <property type="entry name" value="rmlC"/>
    <property type="match status" value="1"/>
</dbReference>
<proteinExistence type="inferred from homology"/>
<dbReference type="AlphaFoldDB" id="A0A8J4M6M5"/>
<reference evidence="8" key="1">
    <citation type="journal article" date="2020" name="mSystems">
        <title>Genome- and Community-Level Interaction Insights into Carbon Utilization and Element Cycling Functions of Hydrothermarchaeota in Hydrothermal Sediment.</title>
        <authorList>
            <person name="Zhou Z."/>
            <person name="Liu Y."/>
            <person name="Xu W."/>
            <person name="Pan J."/>
            <person name="Luo Z.H."/>
            <person name="Li M."/>
        </authorList>
    </citation>
    <scope>NUCLEOTIDE SEQUENCE</scope>
    <source>
        <strain evidence="8">SpSt-997</strain>
    </source>
</reference>
<keyword evidence="7 8" id="KW-0413">Isomerase</keyword>
<feature type="site" description="Participates in a stacking interaction with the thymidine ring of dTDP-4-oxo-6-deoxyglucose" evidence="6">
    <location>
        <position position="138"/>
    </location>
</feature>
<comment type="similarity">
    <text evidence="7">Belongs to the dTDP-4-dehydrorhamnose 3,5-epimerase family.</text>
</comment>
<dbReference type="PANTHER" id="PTHR21047:SF2">
    <property type="entry name" value="THYMIDINE DIPHOSPHO-4-KETO-RHAMNOSE 3,5-EPIMERASE"/>
    <property type="match status" value="1"/>
</dbReference>
<evidence type="ECO:0000256" key="6">
    <source>
        <dbReference type="PIRSR" id="PIRSR600888-3"/>
    </source>
</evidence>
<dbReference type="EC" id="5.1.3.13" evidence="3 7"/>
<evidence type="ECO:0000256" key="5">
    <source>
        <dbReference type="PIRSR" id="PIRSR600888-1"/>
    </source>
</evidence>